<feature type="signal peptide" evidence="1">
    <location>
        <begin position="1"/>
        <end position="25"/>
    </location>
</feature>
<dbReference type="GeneID" id="110445304"/>
<name>A0A346GAS8_MIZYE</name>
<dbReference type="OrthoDB" id="6286564at2759"/>
<feature type="chain" id="PRO_5016791211" evidence="1">
    <location>
        <begin position="26"/>
        <end position="84"/>
    </location>
</feature>
<dbReference type="AlphaFoldDB" id="A0A346GAS8"/>
<proteinExistence type="evidence at transcript level"/>
<dbReference type="KEGG" id="myi:110445304"/>
<accession>A0A346GAS8</accession>
<protein>
    <submittedName>
        <fullName evidence="2">Cerebrin</fullName>
    </submittedName>
</protein>
<evidence type="ECO:0000256" key="1">
    <source>
        <dbReference type="SAM" id="SignalP"/>
    </source>
</evidence>
<sequence length="84" mass="9155">MPCRSSLVCLGLVFIIALTFTRGSARSFQASLDQRERQDIMVLAARIIKIAMSASSSSNDVMDKRNAGTIDSLYNLPDLFAAGR</sequence>
<keyword evidence="1" id="KW-0732">Signal</keyword>
<reference evidence="2" key="1">
    <citation type="submission" date="2018-03" db="EMBL/GenBank/DDBJ databases">
        <title>Identification and characterization of neuropeptides by transcriptome and proteome analyses in a bivalve mollusc Patinopecten yessoensis.</title>
        <authorList>
            <person name="Zhang M."/>
            <person name="Wang Y."/>
            <person name="Li Y."/>
            <person name="Li W."/>
            <person name="Li R."/>
            <person name="Xie X."/>
            <person name="Wang S."/>
            <person name="Hu X."/>
            <person name="Zhang L."/>
            <person name="Bao Z."/>
        </authorList>
    </citation>
    <scope>NUCLEOTIDE SEQUENCE</scope>
    <source>
        <tissue evidence="2">Ganglion</tissue>
    </source>
</reference>
<dbReference type="EMBL" id="MH045213">
    <property type="protein sequence ID" value="AXN93481.1"/>
    <property type="molecule type" value="mRNA"/>
</dbReference>
<organism evidence="2">
    <name type="scientific">Mizuhopecten yessoensis</name>
    <name type="common">Japanese scallop</name>
    <name type="synonym">Patinopecten yessoensis</name>
    <dbReference type="NCBI Taxonomy" id="6573"/>
    <lineage>
        <taxon>Eukaryota</taxon>
        <taxon>Metazoa</taxon>
        <taxon>Spiralia</taxon>
        <taxon>Lophotrochozoa</taxon>
        <taxon>Mollusca</taxon>
        <taxon>Bivalvia</taxon>
        <taxon>Autobranchia</taxon>
        <taxon>Pteriomorphia</taxon>
        <taxon>Pectinida</taxon>
        <taxon>Pectinoidea</taxon>
        <taxon>Pectinidae</taxon>
        <taxon>Mizuhopecten</taxon>
    </lineage>
</organism>
<evidence type="ECO:0000313" key="2">
    <source>
        <dbReference type="EMBL" id="AXN93481.1"/>
    </source>
</evidence>
<dbReference type="RefSeq" id="XP_021345519.1">
    <property type="nucleotide sequence ID" value="XM_021489844.1"/>
</dbReference>